<dbReference type="InterPro" id="IPR037121">
    <property type="entry name" value="Ribosomal_bL25_C"/>
</dbReference>
<evidence type="ECO:0000259" key="7">
    <source>
        <dbReference type="Pfam" id="PF01386"/>
    </source>
</evidence>
<dbReference type="CDD" id="cd00495">
    <property type="entry name" value="Ribosomal_L25_TL5_CTC"/>
    <property type="match status" value="1"/>
</dbReference>
<dbReference type="Gene3D" id="2.170.120.20">
    <property type="entry name" value="Ribosomal protein L25, beta domain"/>
    <property type="match status" value="1"/>
</dbReference>
<keyword evidence="4 5" id="KW-0687">Ribonucleoprotein</keyword>
<evidence type="ECO:0000256" key="3">
    <source>
        <dbReference type="ARBA" id="ARBA00022980"/>
    </source>
</evidence>
<evidence type="ECO:0000259" key="8">
    <source>
        <dbReference type="Pfam" id="PF14693"/>
    </source>
</evidence>
<dbReference type="HAMAP" id="MF_01334">
    <property type="entry name" value="Ribosomal_bL25_CTC"/>
    <property type="match status" value="1"/>
</dbReference>
<dbReference type="EMBL" id="DF977000">
    <property type="protein sequence ID" value="GAQ24794.1"/>
    <property type="molecule type" value="Genomic_DNA"/>
</dbReference>
<dbReference type="InterPro" id="IPR001021">
    <property type="entry name" value="Ribosomal_bL25_long"/>
</dbReference>
<sequence length="211" mass="23577">MERPVLTATVREAKKSENNKLKREGKVPAVVYGKGYGPVNISVDEKELFKILKEKGESSLINLELNGERFPVLIKEVQRHVLKDTFEHVDFFKVSMDEQVEYNLPVILKGTAKGLKLGGVLQHQKHEITVKSLPDDMIESLEVDISDLDIGDTLTVGDLKVDSKITILDDPDEVIASVLAPKLEEAAEAAETTEEAKEPELVRESKEEEEE</sequence>
<evidence type="ECO:0000256" key="1">
    <source>
        <dbReference type="ARBA" id="ARBA00022730"/>
    </source>
</evidence>
<dbReference type="Pfam" id="PF01386">
    <property type="entry name" value="Ribosomal_L25p"/>
    <property type="match status" value="1"/>
</dbReference>
<keyword evidence="10" id="KW-1185">Reference proteome</keyword>
<dbReference type="NCBIfam" id="TIGR00731">
    <property type="entry name" value="bL25_bact_ctc"/>
    <property type="match status" value="1"/>
</dbReference>
<protein>
    <recommendedName>
        <fullName evidence="5">Large ribosomal subunit protein bL25</fullName>
    </recommendedName>
    <alternativeName>
        <fullName evidence="5">General stress protein CTC</fullName>
    </alternativeName>
</protein>
<dbReference type="InterPro" id="IPR020930">
    <property type="entry name" value="Ribosomal_uL5_bac-type"/>
</dbReference>
<dbReference type="RefSeq" id="WP_059031953.1">
    <property type="nucleotide sequence ID" value="NZ_BSDN01000003.1"/>
</dbReference>
<dbReference type="NCBIfam" id="NF004133">
    <property type="entry name" value="PRK05618.2-4"/>
    <property type="match status" value="1"/>
</dbReference>
<keyword evidence="3 5" id="KW-0689">Ribosomal protein</keyword>
<dbReference type="InterPro" id="IPR020057">
    <property type="entry name" value="Ribosomal_bL25_b-dom"/>
</dbReference>
<dbReference type="InterPro" id="IPR020056">
    <property type="entry name" value="Rbsml_bL25/Gln-tRNA_synth_N"/>
</dbReference>
<dbReference type="SUPFAM" id="SSF50715">
    <property type="entry name" value="Ribosomal protein L25-like"/>
    <property type="match status" value="1"/>
</dbReference>
<dbReference type="GO" id="GO:0022625">
    <property type="term" value="C:cytosolic large ribosomal subunit"/>
    <property type="evidence" value="ECO:0007669"/>
    <property type="project" value="TreeGrafter"/>
</dbReference>
<feature type="domain" description="Large ribosomal subunit protein bL25 L25" evidence="7">
    <location>
        <begin position="6"/>
        <end position="91"/>
    </location>
</feature>
<dbReference type="GO" id="GO:0008097">
    <property type="term" value="F:5S rRNA binding"/>
    <property type="evidence" value="ECO:0007669"/>
    <property type="project" value="InterPro"/>
</dbReference>
<keyword evidence="2 5" id="KW-0694">RNA-binding</keyword>
<dbReference type="GO" id="GO:0003735">
    <property type="term" value="F:structural constituent of ribosome"/>
    <property type="evidence" value="ECO:0007669"/>
    <property type="project" value="InterPro"/>
</dbReference>
<evidence type="ECO:0000256" key="2">
    <source>
        <dbReference type="ARBA" id="ARBA00022884"/>
    </source>
</evidence>
<dbReference type="AlphaFoldDB" id="A0A0U9HDR0"/>
<gene>
    <name evidence="5" type="primary">rplY</name>
    <name evidence="5" type="synonym">ctc</name>
    <name evidence="9" type="ORF">TSYNT_6174</name>
</gene>
<dbReference type="Pfam" id="PF14693">
    <property type="entry name" value="Ribosomal_TL5_C"/>
    <property type="match status" value="1"/>
</dbReference>
<dbReference type="PANTHER" id="PTHR33284:SF1">
    <property type="entry name" value="RIBOSOMAL PROTEIN L25_GLN-TRNA SYNTHETASE, ANTI-CODON-BINDING DOMAIN-CONTAINING PROTEIN"/>
    <property type="match status" value="1"/>
</dbReference>
<evidence type="ECO:0000313" key="10">
    <source>
        <dbReference type="Proteomes" id="UP000062160"/>
    </source>
</evidence>
<feature type="region of interest" description="Disordered" evidence="6">
    <location>
        <begin position="185"/>
        <end position="211"/>
    </location>
</feature>
<dbReference type="Proteomes" id="UP000062160">
    <property type="component" value="Unassembled WGS sequence"/>
</dbReference>
<accession>A0A0U9HDR0</accession>
<proteinExistence type="inferred from homology"/>
<evidence type="ECO:0000256" key="5">
    <source>
        <dbReference type="HAMAP-Rule" id="MF_01334"/>
    </source>
</evidence>
<comment type="subunit">
    <text evidence="5">Part of the 50S ribosomal subunit; part of the 5S rRNA/L5/L18/L25 subcomplex. Contacts the 5S rRNA. Binds to the 5S rRNA independently of L5 and L18.</text>
</comment>
<dbReference type="NCBIfam" id="NF004612">
    <property type="entry name" value="PRK05943.1"/>
    <property type="match status" value="1"/>
</dbReference>
<keyword evidence="1 5" id="KW-0699">rRNA-binding</keyword>
<dbReference type="PANTHER" id="PTHR33284">
    <property type="entry name" value="RIBOSOMAL PROTEIN L25/GLN-TRNA SYNTHETASE, ANTI-CODON-BINDING DOMAIN-CONTAINING PROTEIN"/>
    <property type="match status" value="1"/>
</dbReference>
<evidence type="ECO:0000256" key="6">
    <source>
        <dbReference type="SAM" id="MobiDB-lite"/>
    </source>
</evidence>
<dbReference type="GO" id="GO:0006412">
    <property type="term" value="P:translation"/>
    <property type="evidence" value="ECO:0007669"/>
    <property type="project" value="UniProtKB-UniRule"/>
</dbReference>
<dbReference type="InterPro" id="IPR029751">
    <property type="entry name" value="Ribosomal_L25_dom"/>
</dbReference>
<dbReference type="Gene3D" id="2.40.240.10">
    <property type="entry name" value="Ribosomal Protein L25, Chain P"/>
    <property type="match status" value="1"/>
</dbReference>
<dbReference type="STRING" id="224999.GCA_001485475_00800"/>
<feature type="domain" description="Large ribosomal subunit protein bL25 beta" evidence="8">
    <location>
        <begin position="100"/>
        <end position="182"/>
    </location>
</feature>
<reference evidence="9" key="1">
    <citation type="journal article" date="2016" name="Genome Announc.">
        <title>Draft Genome Sequence of the Syntrophic Lactate-Degrading Bacterium Tepidanaerobacter syntrophicus JLT.</title>
        <authorList>
            <person name="Matsuura N."/>
            <person name="Ohashi A."/>
            <person name="Tourlousse D.M."/>
            <person name="Sekiguchi Y."/>
        </authorList>
    </citation>
    <scope>NUCLEOTIDE SEQUENCE [LARGE SCALE GENOMIC DNA]</scope>
    <source>
        <strain evidence="9">JL</strain>
    </source>
</reference>
<dbReference type="OrthoDB" id="9790002at2"/>
<name>A0A0U9HDR0_9FIRM</name>
<organism evidence="9">
    <name type="scientific">Tepidanaerobacter syntrophicus</name>
    <dbReference type="NCBI Taxonomy" id="224999"/>
    <lineage>
        <taxon>Bacteria</taxon>
        <taxon>Bacillati</taxon>
        <taxon>Bacillota</taxon>
        <taxon>Clostridia</taxon>
        <taxon>Thermosediminibacterales</taxon>
        <taxon>Tepidanaerobacteraceae</taxon>
        <taxon>Tepidanaerobacter</taxon>
    </lineage>
</organism>
<evidence type="ECO:0000313" key="9">
    <source>
        <dbReference type="EMBL" id="GAQ24794.1"/>
    </source>
</evidence>
<comment type="similarity">
    <text evidence="5">Belongs to the bacterial ribosomal protein bL25 family. CTC subfamily.</text>
</comment>
<feature type="compositionally biased region" description="Basic and acidic residues" evidence="6">
    <location>
        <begin position="194"/>
        <end position="211"/>
    </location>
</feature>
<evidence type="ECO:0000256" key="4">
    <source>
        <dbReference type="ARBA" id="ARBA00023274"/>
    </source>
</evidence>
<comment type="function">
    <text evidence="5">This is one of the proteins that binds to the 5S RNA in the ribosome where it forms part of the central protuberance.</text>
</comment>
<dbReference type="InterPro" id="IPR011035">
    <property type="entry name" value="Ribosomal_bL25/Gln-tRNA_synth"/>
</dbReference>